<proteinExistence type="predicted"/>
<reference evidence="3" key="1">
    <citation type="journal article" date="2019" name="Sci. Rep.">
        <title>Draft genome of Tanacetum cinerariifolium, the natural source of mosquito coil.</title>
        <authorList>
            <person name="Yamashiro T."/>
            <person name="Shiraishi A."/>
            <person name="Satake H."/>
            <person name="Nakayama K."/>
        </authorList>
    </citation>
    <scope>NUCLEOTIDE SEQUENCE</scope>
</reference>
<evidence type="ECO:0000256" key="1">
    <source>
        <dbReference type="SAM" id="MobiDB-lite"/>
    </source>
</evidence>
<keyword evidence="2" id="KW-0812">Transmembrane</keyword>
<keyword evidence="2" id="KW-1133">Transmembrane helix</keyword>
<comment type="caution">
    <text evidence="3">The sequence shown here is derived from an EMBL/GenBank/DDBJ whole genome shotgun (WGS) entry which is preliminary data.</text>
</comment>
<keyword evidence="2" id="KW-0472">Membrane</keyword>
<feature type="transmembrane region" description="Helical" evidence="2">
    <location>
        <begin position="94"/>
        <end position="114"/>
    </location>
</feature>
<evidence type="ECO:0000256" key="2">
    <source>
        <dbReference type="SAM" id="Phobius"/>
    </source>
</evidence>
<dbReference type="EMBL" id="BKCJ010000461">
    <property type="protein sequence ID" value="GEU33408.1"/>
    <property type="molecule type" value="Genomic_DNA"/>
</dbReference>
<accession>A0A6L2J8T3</accession>
<protein>
    <submittedName>
        <fullName evidence="3">Uncharacterized protein</fullName>
    </submittedName>
</protein>
<name>A0A6L2J8T3_TANCI</name>
<organism evidence="3">
    <name type="scientific">Tanacetum cinerariifolium</name>
    <name type="common">Dalmatian daisy</name>
    <name type="synonym">Chrysanthemum cinerariifolium</name>
    <dbReference type="NCBI Taxonomy" id="118510"/>
    <lineage>
        <taxon>Eukaryota</taxon>
        <taxon>Viridiplantae</taxon>
        <taxon>Streptophyta</taxon>
        <taxon>Embryophyta</taxon>
        <taxon>Tracheophyta</taxon>
        <taxon>Spermatophyta</taxon>
        <taxon>Magnoliopsida</taxon>
        <taxon>eudicotyledons</taxon>
        <taxon>Gunneridae</taxon>
        <taxon>Pentapetalae</taxon>
        <taxon>asterids</taxon>
        <taxon>campanulids</taxon>
        <taxon>Asterales</taxon>
        <taxon>Asteraceae</taxon>
        <taxon>Asteroideae</taxon>
        <taxon>Anthemideae</taxon>
        <taxon>Anthemidinae</taxon>
        <taxon>Tanacetum</taxon>
    </lineage>
</organism>
<dbReference type="AlphaFoldDB" id="A0A6L2J8T3"/>
<gene>
    <name evidence="3" type="ORF">Tci_005386</name>
</gene>
<evidence type="ECO:0000313" key="3">
    <source>
        <dbReference type="EMBL" id="GEU33408.1"/>
    </source>
</evidence>
<sequence length="134" mass="14072">MTNYPQVHILRPAPKGSSKTTPARKLAKAPSSQVEAPALKGFSTTARKGKPAIHLASISPAQAPTPEGKPAKAPSSLPAQDGWSQSKNGSGKRVDLGVCVLGSVLMFCMAFLYIRKTSFNPVTEFLALEILGLG</sequence>
<feature type="region of interest" description="Disordered" evidence="1">
    <location>
        <begin position="1"/>
        <end position="92"/>
    </location>
</feature>